<proteinExistence type="predicted"/>
<protein>
    <submittedName>
        <fullName evidence="1">Uncharacterized protein</fullName>
    </submittedName>
</protein>
<dbReference type="GeneID" id="40751854"/>
<keyword evidence="2" id="KW-1185">Reference proteome</keyword>
<dbReference type="AlphaFoldDB" id="A0A074Y0C6"/>
<dbReference type="OrthoDB" id="3823259at2759"/>
<reference evidence="1 2" key="1">
    <citation type="journal article" date="2014" name="BMC Genomics">
        <title>Genome sequencing of four Aureobasidium pullulans varieties: biotechnological potential, stress tolerance, and description of new species.</title>
        <authorList>
            <person name="Gostin Ar C."/>
            <person name="Ohm R.A."/>
            <person name="Kogej T."/>
            <person name="Sonjak S."/>
            <person name="Turk M."/>
            <person name="Zajc J."/>
            <person name="Zalar P."/>
            <person name="Grube M."/>
            <person name="Sun H."/>
            <person name="Han J."/>
            <person name="Sharma A."/>
            <person name="Chiniquy J."/>
            <person name="Ngan C.Y."/>
            <person name="Lipzen A."/>
            <person name="Barry K."/>
            <person name="Grigoriev I.V."/>
            <person name="Gunde-Cimerman N."/>
        </authorList>
    </citation>
    <scope>NUCLEOTIDE SEQUENCE [LARGE SCALE GENOMIC DNA]</scope>
    <source>
        <strain evidence="1 2">EXF-150</strain>
    </source>
</reference>
<evidence type="ECO:0000313" key="2">
    <source>
        <dbReference type="Proteomes" id="UP000030706"/>
    </source>
</evidence>
<sequence>MEPKTIRITLRELEQPIFEAVCAEAKYSETRAMCQNIIADLRCLQKVYVFEPKHFDRDTIREHLKEILVDFRLLKDDVSRFASNAEYEEFLTTMYTLTADMMQIIRAIKHRDQLRQKVQQETIKDMSQQSYRYPFPHLPPWTRFLAHGSPSIPSARFMAPFEARPPSDISFPDHRRIVRTSSQTLPQAATGILATWALEFQQANDFYHQRYPHEREFAGPLHQKLIPFRPMMLTSTGLKTEAIRLHNLGNQPYAQAVERFNGQGPEERATLGRFLGKLERRNVVTPLVANRCYVVRRWILEKMEY</sequence>
<gene>
    <name evidence="1" type="ORF">M438DRAFT_401499</name>
</gene>
<dbReference type="HOGENOM" id="CLU_912097_0_0_1"/>
<dbReference type="RefSeq" id="XP_029765566.1">
    <property type="nucleotide sequence ID" value="XM_029909548.1"/>
</dbReference>
<name>A0A074Y0C6_AURPU</name>
<accession>A0A074Y0C6</accession>
<dbReference type="Proteomes" id="UP000030706">
    <property type="component" value="Unassembled WGS sequence"/>
</dbReference>
<evidence type="ECO:0000313" key="1">
    <source>
        <dbReference type="EMBL" id="KEQ89379.1"/>
    </source>
</evidence>
<dbReference type="EMBL" id="KL584974">
    <property type="protein sequence ID" value="KEQ89379.1"/>
    <property type="molecule type" value="Genomic_DNA"/>
</dbReference>
<organism evidence="1 2">
    <name type="scientific">Aureobasidium pullulans EXF-150</name>
    <dbReference type="NCBI Taxonomy" id="1043002"/>
    <lineage>
        <taxon>Eukaryota</taxon>
        <taxon>Fungi</taxon>
        <taxon>Dikarya</taxon>
        <taxon>Ascomycota</taxon>
        <taxon>Pezizomycotina</taxon>
        <taxon>Dothideomycetes</taxon>
        <taxon>Dothideomycetidae</taxon>
        <taxon>Dothideales</taxon>
        <taxon>Saccotheciaceae</taxon>
        <taxon>Aureobasidium</taxon>
    </lineage>
</organism>